<dbReference type="EC" id="2.7.8.26" evidence="5 19"/>
<organism evidence="20 21">
    <name type="scientific">Rhodobacter capsulatus</name>
    <name type="common">Rhodopseudomonas capsulata</name>
    <dbReference type="NCBI Taxonomy" id="1061"/>
    <lineage>
        <taxon>Bacteria</taxon>
        <taxon>Pseudomonadati</taxon>
        <taxon>Pseudomonadota</taxon>
        <taxon>Alphaproteobacteria</taxon>
        <taxon>Rhodobacterales</taxon>
        <taxon>Rhodobacter group</taxon>
        <taxon>Rhodobacter</taxon>
    </lineage>
</organism>
<dbReference type="GO" id="GO:0005886">
    <property type="term" value="C:plasma membrane"/>
    <property type="evidence" value="ECO:0007669"/>
    <property type="project" value="UniProtKB-SubCell"/>
</dbReference>
<evidence type="ECO:0000256" key="11">
    <source>
        <dbReference type="ARBA" id="ARBA00022842"/>
    </source>
</evidence>
<gene>
    <name evidence="19" type="primary">cobS</name>
    <name evidence="20" type="ORF">SAMN04244550_01626</name>
</gene>
<evidence type="ECO:0000313" key="21">
    <source>
        <dbReference type="Proteomes" id="UP000183812"/>
    </source>
</evidence>
<sequence length="255" mass="25750">MERGWIRARLSEAHLAVLLLTRLPMPRLADPVPTLAQSVWAYPLAGLVVGAISALALFATLALGLPPALAAGLAVTLQVVITGALHEDGLADVADGFWGGREVARRLEIMRDSRIGSYGVAALVLSLGLRWQGVAALAEASPALAMAGLIGLAILSRAACGVLMAALPAARPDGMGRYASGAAWQRVLAGGAVAIGAAFGLGLPVVPLLIVQGALVLGLAQVARAKIGGQTGDVLGTAQQLAEIGGWLVLAAAFA</sequence>
<dbReference type="Pfam" id="PF02654">
    <property type="entry name" value="CobS"/>
    <property type="match status" value="1"/>
</dbReference>
<evidence type="ECO:0000256" key="10">
    <source>
        <dbReference type="ARBA" id="ARBA00022692"/>
    </source>
</evidence>
<feature type="transmembrane region" description="Helical" evidence="19">
    <location>
        <begin position="39"/>
        <end position="63"/>
    </location>
</feature>
<dbReference type="AlphaFoldDB" id="A0A1G7I109"/>
<dbReference type="InterPro" id="IPR003805">
    <property type="entry name" value="CobS"/>
</dbReference>
<evidence type="ECO:0000256" key="6">
    <source>
        <dbReference type="ARBA" id="ARBA00015850"/>
    </source>
</evidence>
<dbReference type="OrthoDB" id="9794626at2"/>
<comment type="pathway">
    <text evidence="3 19">Cofactor biosynthesis; adenosylcobalamin biosynthesis; adenosylcobalamin from cob(II)yrinate a,c-diamide: step 7/7.</text>
</comment>
<evidence type="ECO:0000256" key="13">
    <source>
        <dbReference type="ARBA" id="ARBA00023136"/>
    </source>
</evidence>
<dbReference type="GO" id="GO:0009236">
    <property type="term" value="P:cobalamin biosynthetic process"/>
    <property type="evidence" value="ECO:0007669"/>
    <property type="project" value="UniProtKB-UniRule"/>
</dbReference>
<dbReference type="GO" id="GO:0008818">
    <property type="term" value="F:cobalamin 5'-phosphate synthase activity"/>
    <property type="evidence" value="ECO:0007669"/>
    <property type="project" value="UniProtKB-UniRule"/>
</dbReference>
<keyword evidence="8 19" id="KW-0169">Cobalamin biosynthesis</keyword>
<keyword evidence="13 19" id="KW-0472">Membrane</keyword>
<evidence type="ECO:0000256" key="17">
    <source>
        <dbReference type="ARBA" id="ARBA00048623"/>
    </source>
</evidence>
<dbReference type="RefSeq" id="WP_074553479.1">
    <property type="nucleotide sequence ID" value="NZ_CP119563.1"/>
</dbReference>
<dbReference type="NCBIfam" id="TIGR00317">
    <property type="entry name" value="cobS"/>
    <property type="match status" value="1"/>
</dbReference>
<evidence type="ECO:0000256" key="12">
    <source>
        <dbReference type="ARBA" id="ARBA00022989"/>
    </source>
</evidence>
<evidence type="ECO:0000256" key="4">
    <source>
        <dbReference type="ARBA" id="ARBA00010561"/>
    </source>
</evidence>
<evidence type="ECO:0000313" key="20">
    <source>
        <dbReference type="EMBL" id="SDF06440.1"/>
    </source>
</evidence>
<keyword evidence="9 19" id="KW-0808">Transferase</keyword>
<comment type="catalytic activity">
    <reaction evidence="18 19">
        <text>alpha-ribazole 5'-phosphate + adenosylcob(III)inamide-GDP = adenosylcob(III)alamin 5'-phosphate + GMP + H(+)</text>
        <dbReference type="Rhea" id="RHEA:23560"/>
        <dbReference type="ChEBI" id="CHEBI:15378"/>
        <dbReference type="ChEBI" id="CHEBI:57918"/>
        <dbReference type="ChEBI" id="CHEBI:58115"/>
        <dbReference type="ChEBI" id="CHEBI:60487"/>
        <dbReference type="ChEBI" id="CHEBI:60493"/>
        <dbReference type="EC" id="2.7.8.26"/>
    </reaction>
</comment>
<keyword evidence="10 19" id="KW-0812">Transmembrane</keyword>
<dbReference type="EMBL" id="FNAY01000006">
    <property type="protein sequence ID" value="SDF06440.1"/>
    <property type="molecule type" value="Genomic_DNA"/>
</dbReference>
<feature type="transmembrane region" description="Helical" evidence="19">
    <location>
        <begin position="143"/>
        <end position="167"/>
    </location>
</feature>
<evidence type="ECO:0000256" key="15">
    <source>
        <dbReference type="ARBA" id="ARBA00032605"/>
    </source>
</evidence>
<evidence type="ECO:0000256" key="16">
    <source>
        <dbReference type="ARBA" id="ARBA00032853"/>
    </source>
</evidence>
<evidence type="ECO:0000256" key="1">
    <source>
        <dbReference type="ARBA" id="ARBA00001946"/>
    </source>
</evidence>
<dbReference type="PANTHER" id="PTHR34148:SF1">
    <property type="entry name" value="ADENOSYLCOBINAMIDE-GDP RIBAZOLETRANSFERASE"/>
    <property type="match status" value="1"/>
</dbReference>
<comment type="catalytic activity">
    <reaction evidence="17 19">
        <text>alpha-ribazole + adenosylcob(III)inamide-GDP = adenosylcob(III)alamin + GMP + H(+)</text>
        <dbReference type="Rhea" id="RHEA:16049"/>
        <dbReference type="ChEBI" id="CHEBI:10329"/>
        <dbReference type="ChEBI" id="CHEBI:15378"/>
        <dbReference type="ChEBI" id="CHEBI:18408"/>
        <dbReference type="ChEBI" id="CHEBI:58115"/>
        <dbReference type="ChEBI" id="CHEBI:60487"/>
        <dbReference type="EC" id="2.7.8.26"/>
    </reaction>
</comment>
<comment type="subcellular location">
    <subcellularLocation>
        <location evidence="2 19">Cell membrane</location>
        <topology evidence="2 19">Multi-pass membrane protein</topology>
    </subcellularLocation>
</comment>
<comment type="function">
    <text evidence="14 19">Joins adenosylcobinamide-GDP and alpha-ribazole to generate adenosylcobalamin (Ado-cobalamin). Also synthesizes adenosylcobalamin 5'-phosphate from adenosylcobinamide-GDP and alpha-ribazole 5'-phosphate.</text>
</comment>
<evidence type="ECO:0000256" key="3">
    <source>
        <dbReference type="ARBA" id="ARBA00004663"/>
    </source>
</evidence>
<keyword evidence="11 19" id="KW-0460">Magnesium</keyword>
<proteinExistence type="inferred from homology"/>
<feature type="transmembrane region" description="Helical" evidence="19">
    <location>
        <begin position="187"/>
        <end position="210"/>
    </location>
</feature>
<dbReference type="PANTHER" id="PTHR34148">
    <property type="entry name" value="ADENOSYLCOBINAMIDE-GDP RIBAZOLETRANSFERASE"/>
    <property type="match status" value="1"/>
</dbReference>
<reference evidence="20 21" key="1">
    <citation type="submission" date="2016-10" db="EMBL/GenBank/DDBJ databases">
        <authorList>
            <person name="de Groot N.N."/>
        </authorList>
    </citation>
    <scope>NUCLEOTIDE SEQUENCE [LARGE SCALE GENOMIC DNA]</scope>
    <source>
        <strain evidence="21">DSM 938 / 37b4</strain>
    </source>
</reference>
<evidence type="ECO:0000256" key="14">
    <source>
        <dbReference type="ARBA" id="ARBA00025228"/>
    </source>
</evidence>
<evidence type="ECO:0000256" key="18">
    <source>
        <dbReference type="ARBA" id="ARBA00049504"/>
    </source>
</evidence>
<protein>
    <recommendedName>
        <fullName evidence="6 19">Adenosylcobinamide-GDP ribazoletransferase</fullName>
        <ecNumber evidence="5 19">2.7.8.26</ecNumber>
    </recommendedName>
    <alternativeName>
        <fullName evidence="16 19">Cobalamin synthase</fullName>
    </alternativeName>
    <alternativeName>
        <fullName evidence="15 19">Cobalamin-5'-phosphate synthase</fullName>
    </alternativeName>
</protein>
<dbReference type="Proteomes" id="UP000183812">
    <property type="component" value="Unassembled WGS sequence"/>
</dbReference>
<dbReference type="HAMAP" id="MF_00719">
    <property type="entry name" value="CobS"/>
    <property type="match status" value="1"/>
</dbReference>
<dbReference type="GO" id="GO:0051073">
    <property type="term" value="F:adenosylcobinamide-GDP ribazoletransferase activity"/>
    <property type="evidence" value="ECO:0007669"/>
    <property type="project" value="UniProtKB-UniRule"/>
</dbReference>
<comment type="similarity">
    <text evidence="4 19">Belongs to the CobS family.</text>
</comment>
<evidence type="ECO:0000256" key="8">
    <source>
        <dbReference type="ARBA" id="ARBA00022573"/>
    </source>
</evidence>
<dbReference type="UniPathway" id="UPA00148">
    <property type="reaction ID" value="UER00238"/>
</dbReference>
<feature type="transmembrane region" description="Helical" evidence="19">
    <location>
        <begin position="115"/>
        <end position="131"/>
    </location>
</feature>
<evidence type="ECO:0000256" key="7">
    <source>
        <dbReference type="ARBA" id="ARBA00022475"/>
    </source>
</evidence>
<evidence type="ECO:0000256" key="9">
    <source>
        <dbReference type="ARBA" id="ARBA00022679"/>
    </source>
</evidence>
<evidence type="ECO:0000256" key="5">
    <source>
        <dbReference type="ARBA" id="ARBA00013200"/>
    </source>
</evidence>
<accession>A0A1G7I109</accession>
<evidence type="ECO:0000256" key="19">
    <source>
        <dbReference type="HAMAP-Rule" id="MF_00719"/>
    </source>
</evidence>
<comment type="cofactor">
    <cofactor evidence="1 19">
        <name>Mg(2+)</name>
        <dbReference type="ChEBI" id="CHEBI:18420"/>
    </cofactor>
</comment>
<name>A0A1G7I109_RHOCA</name>
<keyword evidence="12 19" id="KW-1133">Transmembrane helix</keyword>
<keyword evidence="7 19" id="KW-1003">Cell membrane</keyword>
<evidence type="ECO:0000256" key="2">
    <source>
        <dbReference type="ARBA" id="ARBA00004651"/>
    </source>
</evidence>